<dbReference type="FunFam" id="3.30.499.10:FF:000003">
    <property type="entry name" value="Aconitate hydratase, mitochondrial"/>
    <property type="match status" value="1"/>
</dbReference>
<comment type="similarity">
    <text evidence="3 13">Belongs to the aconitase/IPM isomerase family.</text>
</comment>
<dbReference type="PANTHER" id="PTHR43160">
    <property type="entry name" value="ACONITATE HYDRATASE B"/>
    <property type="match status" value="1"/>
</dbReference>
<proteinExistence type="inferred from homology"/>
<dbReference type="InterPro" id="IPR050926">
    <property type="entry name" value="Aconitase/IPM_isomerase"/>
</dbReference>
<evidence type="ECO:0000259" key="14">
    <source>
        <dbReference type="Pfam" id="PF00330"/>
    </source>
</evidence>
<dbReference type="GO" id="GO:0046872">
    <property type="term" value="F:metal ion binding"/>
    <property type="evidence" value="ECO:0007669"/>
    <property type="project" value="UniProtKB-UniRule"/>
</dbReference>
<evidence type="ECO:0000256" key="5">
    <source>
        <dbReference type="ARBA" id="ARBA00022532"/>
    </source>
</evidence>
<evidence type="ECO:0000256" key="7">
    <source>
        <dbReference type="ARBA" id="ARBA00022946"/>
    </source>
</evidence>
<dbReference type="CDD" id="cd01584">
    <property type="entry name" value="AcnA_Mitochondrial"/>
    <property type="match status" value="1"/>
</dbReference>
<keyword evidence="7 13" id="KW-0809">Transit peptide</keyword>
<comment type="cofactor">
    <cofactor evidence="13">
        <name>[4Fe-4S] cluster</name>
        <dbReference type="ChEBI" id="CHEBI:49883"/>
    </cofactor>
    <text evidence="13">Binds 1 [4Fe-4S] cluster per subunit.</text>
</comment>
<evidence type="ECO:0000256" key="6">
    <source>
        <dbReference type="ARBA" id="ARBA00022723"/>
    </source>
</evidence>
<evidence type="ECO:0000256" key="13">
    <source>
        <dbReference type="RuleBase" id="RU362107"/>
    </source>
</evidence>
<dbReference type="GO" id="GO:0005739">
    <property type="term" value="C:mitochondrion"/>
    <property type="evidence" value="ECO:0007669"/>
    <property type="project" value="UniProtKB-SubCell"/>
</dbReference>
<dbReference type="InterPro" id="IPR015932">
    <property type="entry name" value="Aconitase_dom2"/>
</dbReference>
<dbReference type="InterPro" id="IPR018136">
    <property type="entry name" value="Aconitase_4Fe-4S_BS"/>
</dbReference>
<keyword evidence="9 13" id="KW-0411">Iron-sulfur</keyword>
<organism evidence="16 17">
    <name type="scientific">Coprinellus micaceus</name>
    <name type="common">Glistening ink-cap mushroom</name>
    <name type="synonym">Coprinus micaceus</name>
    <dbReference type="NCBI Taxonomy" id="71717"/>
    <lineage>
        <taxon>Eukaryota</taxon>
        <taxon>Fungi</taxon>
        <taxon>Dikarya</taxon>
        <taxon>Basidiomycota</taxon>
        <taxon>Agaricomycotina</taxon>
        <taxon>Agaricomycetes</taxon>
        <taxon>Agaricomycetidae</taxon>
        <taxon>Agaricales</taxon>
        <taxon>Agaricineae</taxon>
        <taxon>Psathyrellaceae</taxon>
        <taxon>Coprinellus</taxon>
    </lineage>
</organism>
<evidence type="ECO:0000256" key="4">
    <source>
        <dbReference type="ARBA" id="ARBA00015940"/>
    </source>
</evidence>
<dbReference type="NCBIfam" id="NF005558">
    <property type="entry name" value="PRK07229.1"/>
    <property type="match status" value="1"/>
</dbReference>
<protein>
    <recommendedName>
        <fullName evidence="4 13">Aconitate hydratase, mitochondrial</fullName>
        <shortName evidence="13">Aconitase</shortName>
        <ecNumber evidence="13">4.2.1.-</ecNumber>
    </recommendedName>
</protein>
<dbReference type="InterPro" id="IPR015928">
    <property type="entry name" value="Aconitase/3IPM_dehydase_swvl"/>
</dbReference>
<evidence type="ECO:0000259" key="15">
    <source>
        <dbReference type="Pfam" id="PF00694"/>
    </source>
</evidence>
<dbReference type="InterPro" id="IPR036008">
    <property type="entry name" value="Aconitase_4Fe-4S_dom"/>
</dbReference>
<evidence type="ECO:0000256" key="12">
    <source>
        <dbReference type="ARBA" id="ARBA00023501"/>
    </source>
</evidence>
<accession>A0A4Y7STB0</accession>
<dbReference type="InterPro" id="IPR006248">
    <property type="entry name" value="Aconitase_mito-like"/>
</dbReference>
<dbReference type="OrthoDB" id="2224430at2759"/>
<dbReference type="FunFam" id="3.40.1060.10:FF:000001">
    <property type="entry name" value="Aconitate hydratase, mitochondrial"/>
    <property type="match status" value="1"/>
</dbReference>
<keyword evidence="17" id="KW-1185">Reference proteome</keyword>
<evidence type="ECO:0000256" key="8">
    <source>
        <dbReference type="ARBA" id="ARBA00023004"/>
    </source>
</evidence>
<keyword evidence="10 13" id="KW-0496">Mitochondrion</keyword>
<gene>
    <name evidence="16" type="ORF">FA13DRAFT_1738721</name>
</gene>
<dbReference type="Gene3D" id="3.40.1060.10">
    <property type="entry name" value="Aconitase, Domain 2"/>
    <property type="match status" value="1"/>
</dbReference>
<dbReference type="GO" id="GO:0005829">
    <property type="term" value="C:cytosol"/>
    <property type="evidence" value="ECO:0007669"/>
    <property type="project" value="TreeGrafter"/>
</dbReference>
<feature type="domain" description="Aconitase/3-isopropylmalate dehydratase large subunit alpha/beta/alpha" evidence="14">
    <location>
        <begin position="70"/>
        <end position="506"/>
    </location>
</feature>
<evidence type="ECO:0000256" key="9">
    <source>
        <dbReference type="ARBA" id="ARBA00023014"/>
    </source>
</evidence>
<dbReference type="InterPro" id="IPR000573">
    <property type="entry name" value="AconitaseA/IPMdHydase_ssu_swvl"/>
</dbReference>
<feature type="domain" description="Aconitase A/isopropylmalate dehydratase small subunit swivel" evidence="15">
    <location>
        <begin position="586"/>
        <end position="714"/>
    </location>
</feature>
<dbReference type="PROSITE" id="PS01244">
    <property type="entry name" value="ACONITASE_2"/>
    <property type="match status" value="1"/>
</dbReference>
<evidence type="ECO:0000313" key="16">
    <source>
        <dbReference type="EMBL" id="TEB25095.1"/>
    </source>
</evidence>
<comment type="caution">
    <text evidence="16">The sequence shown here is derived from an EMBL/GenBank/DDBJ whole genome shotgun (WGS) entry which is preliminary data.</text>
</comment>
<comment type="pathway">
    <text evidence="2">Carbohydrate metabolism; tricarboxylic acid cycle; isocitrate from oxaloacetate: step 2/2.</text>
</comment>
<dbReference type="PANTHER" id="PTHR43160:SF3">
    <property type="entry name" value="ACONITATE HYDRATASE, MITOCHONDRIAL"/>
    <property type="match status" value="1"/>
</dbReference>
<keyword evidence="5" id="KW-0816">Tricarboxylic acid cycle</keyword>
<evidence type="ECO:0000256" key="11">
    <source>
        <dbReference type="ARBA" id="ARBA00023239"/>
    </source>
</evidence>
<dbReference type="GO" id="GO:0051539">
    <property type="term" value="F:4 iron, 4 sulfur cluster binding"/>
    <property type="evidence" value="ECO:0007669"/>
    <property type="project" value="UniProtKB-UniRule"/>
</dbReference>
<dbReference type="Proteomes" id="UP000298030">
    <property type="component" value="Unassembled WGS sequence"/>
</dbReference>
<evidence type="ECO:0000256" key="1">
    <source>
        <dbReference type="ARBA" id="ARBA00004173"/>
    </source>
</evidence>
<dbReference type="AlphaFoldDB" id="A0A4Y7STB0"/>
<dbReference type="SUPFAM" id="SSF52016">
    <property type="entry name" value="LeuD/IlvD-like"/>
    <property type="match status" value="1"/>
</dbReference>
<dbReference type="NCBIfam" id="TIGR01340">
    <property type="entry name" value="aconitase_mito"/>
    <property type="match status" value="1"/>
</dbReference>
<reference evidence="16 17" key="1">
    <citation type="journal article" date="2019" name="Nat. Ecol. Evol.">
        <title>Megaphylogeny resolves global patterns of mushroom evolution.</title>
        <authorList>
            <person name="Varga T."/>
            <person name="Krizsan K."/>
            <person name="Foldi C."/>
            <person name="Dima B."/>
            <person name="Sanchez-Garcia M."/>
            <person name="Sanchez-Ramirez S."/>
            <person name="Szollosi G.J."/>
            <person name="Szarkandi J.G."/>
            <person name="Papp V."/>
            <person name="Albert L."/>
            <person name="Andreopoulos W."/>
            <person name="Angelini C."/>
            <person name="Antonin V."/>
            <person name="Barry K.W."/>
            <person name="Bougher N.L."/>
            <person name="Buchanan P."/>
            <person name="Buyck B."/>
            <person name="Bense V."/>
            <person name="Catcheside P."/>
            <person name="Chovatia M."/>
            <person name="Cooper J."/>
            <person name="Damon W."/>
            <person name="Desjardin D."/>
            <person name="Finy P."/>
            <person name="Geml J."/>
            <person name="Haridas S."/>
            <person name="Hughes K."/>
            <person name="Justo A."/>
            <person name="Karasinski D."/>
            <person name="Kautmanova I."/>
            <person name="Kiss B."/>
            <person name="Kocsube S."/>
            <person name="Kotiranta H."/>
            <person name="LaButti K.M."/>
            <person name="Lechner B.E."/>
            <person name="Liimatainen K."/>
            <person name="Lipzen A."/>
            <person name="Lukacs Z."/>
            <person name="Mihaltcheva S."/>
            <person name="Morgado L.N."/>
            <person name="Niskanen T."/>
            <person name="Noordeloos M.E."/>
            <person name="Ohm R.A."/>
            <person name="Ortiz-Santana B."/>
            <person name="Ovrebo C."/>
            <person name="Racz N."/>
            <person name="Riley R."/>
            <person name="Savchenko A."/>
            <person name="Shiryaev A."/>
            <person name="Soop K."/>
            <person name="Spirin V."/>
            <person name="Szebenyi C."/>
            <person name="Tomsovsky M."/>
            <person name="Tulloss R.E."/>
            <person name="Uehling J."/>
            <person name="Grigoriev I.V."/>
            <person name="Vagvolgyi C."/>
            <person name="Papp T."/>
            <person name="Martin F.M."/>
            <person name="Miettinen O."/>
            <person name="Hibbett D.S."/>
            <person name="Nagy L.G."/>
        </authorList>
    </citation>
    <scope>NUCLEOTIDE SEQUENCE [LARGE SCALE GENOMIC DNA]</scope>
    <source>
        <strain evidence="16 17">FP101781</strain>
    </source>
</reference>
<dbReference type="GO" id="GO:0006099">
    <property type="term" value="P:tricarboxylic acid cycle"/>
    <property type="evidence" value="ECO:0007669"/>
    <property type="project" value="UniProtKB-KW"/>
</dbReference>
<dbReference type="EC" id="4.2.1.-" evidence="13"/>
<keyword evidence="11 13" id="KW-0456">Lyase</keyword>
<comment type="subcellular location">
    <subcellularLocation>
        <location evidence="1 13">Mitochondrion</location>
    </subcellularLocation>
</comment>
<dbReference type="Pfam" id="PF00330">
    <property type="entry name" value="Aconitase"/>
    <property type="match status" value="1"/>
</dbReference>
<dbReference type="SUPFAM" id="SSF53732">
    <property type="entry name" value="Aconitase iron-sulfur domain"/>
    <property type="match status" value="1"/>
</dbReference>
<dbReference type="Gene3D" id="3.20.19.10">
    <property type="entry name" value="Aconitase, domain 4"/>
    <property type="match status" value="1"/>
</dbReference>
<evidence type="ECO:0000256" key="3">
    <source>
        <dbReference type="ARBA" id="ARBA00007185"/>
    </source>
</evidence>
<dbReference type="STRING" id="71717.A0A4Y7STB0"/>
<dbReference type="FunFam" id="3.20.19.10:FF:000002">
    <property type="entry name" value="Aconitate hydratase, mitochondrial"/>
    <property type="match status" value="1"/>
</dbReference>
<dbReference type="InterPro" id="IPR015931">
    <property type="entry name" value="Acnase/IPM_dHydase_lsu_aba_1/3"/>
</dbReference>
<dbReference type="Gene3D" id="3.30.499.10">
    <property type="entry name" value="Aconitase, domain 3"/>
    <property type="match status" value="2"/>
</dbReference>
<dbReference type="FunFam" id="3.30.499.10:FF:000004">
    <property type="entry name" value="Aconitate hydratase, mitochondrial"/>
    <property type="match status" value="1"/>
</dbReference>
<evidence type="ECO:0000256" key="2">
    <source>
        <dbReference type="ARBA" id="ARBA00004717"/>
    </source>
</evidence>
<dbReference type="Pfam" id="PF00694">
    <property type="entry name" value="Aconitase_C"/>
    <property type="match status" value="1"/>
</dbReference>
<dbReference type="PROSITE" id="PS00450">
    <property type="entry name" value="ACONITASE_1"/>
    <property type="match status" value="1"/>
</dbReference>
<keyword evidence="6 13" id="KW-0479">Metal-binding</keyword>
<evidence type="ECO:0000313" key="17">
    <source>
        <dbReference type="Proteomes" id="UP000298030"/>
    </source>
</evidence>
<keyword evidence="8 13" id="KW-0408">Iron</keyword>
<dbReference type="PRINTS" id="PR00415">
    <property type="entry name" value="ACONITASE"/>
</dbReference>
<sequence length="785" mass="84521">MLKLSSKSATAWRALQRQCAAGMATAAPRIGDTKVSMSPLEPNAYINYQRIEDNLAVVRDRLQRPLTLSEKIVYGHLDNPHEQEIVRGTSYLKLRPDRVACQDATAQMALLQFMSAGMDTAAVPTTVHCDHLIQAQVGGVKDLARAININREVYDFLATATAKYGLGFWKPGSGIIHQIVLENYAFPGGMMIGTDSHTPNAGGLGMVACGVGGADAVDVMAGIPWELKCPKVIGVKLTGKIGGWTTPKDVILKVAGILTVKGGTGAIVEYFGPGVESLSCTGMATICNMGAEIGATTSLFPYNHRMADYLKATKRADIAAYANSFAHNLQADAGAEYDQVIEINLNELEPHINGPFTPDLATPISKLAEEAKKNDWPDDIRVGLIGSCTNSSYEDMTRSASIVKQAADHGLGFKSKFTVTPGSEQVRATIARDGQVEAFETAGGIVLANACGPCIGQWDRQDTKKGEKNTIVTSYNRNFTGRNDANPATHAFVASPDLTTALAFAGRLSFNPLTDSLVGADGKEFKFDAPNGYELPPRGYDPGENTFQAPPADRASVQVAVDPKSDRLQLLKPFKPWDGKTPEDIPVLIKVKGKCTTDHISAGGPWLKYRGHLENISQNCLIGAINIENNEANKIKNQITGEYGGVPQVGAYYRDRGIKWVVIGDHNYGEGSSREHAALEPRFLGGLAIITRSFARIHETNLKKQGMLALTFADPADYDKVQPSDKVSILGLETFSPGKNLTLRLKHEDGTSEDISLAHSFNEGQIEWFKAGSALNLMAAKGSKA</sequence>
<name>A0A4Y7STB0_COPMI</name>
<dbReference type="GO" id="GO:0003994">
    <property type="term" value="F:aconitate hydratase activity"/>
    <property type="evidence" value="ECO:0007669"/>
    <property type="project" value="UniProtKB-EC"/>
</dbReference>
<dbReference type="EMBL" id="QPFP01000060">
    <property type="protein sequence ID" value="TEB25095.1"/>
    <property type="molecule type" value="Genomic_DNA"/>
</dbReference>
<evidence type="ECO:0000256" key="10">
    <source>
        <dbReference type="ARBA" id="ARBA00023128"/>
    </source>
</evidence>
<dbReference type="InterPro" id="IPR001030">
    <property type="entry name" value="Acoase/IPM_deHydtase_lsu_aba"/>
</dbReference>
<comment type="catalytic activity">
    <reaction evidence="12">
        <text>citrate = D-threo-isocitrate</text>
        <dbReference type="Rhea" id="RHEA:10336"/>
        <dbReference type="ChEBI" id="CHEBI:15562"/>
        <dbReference type="ChEBI" id="CHEBI:16947"/>
        <dbReference type="EC" id="4.2.1.3"/>
    </reaction>
</comment>